<keyword evidence="1 4" id="KW-0489">Methyltransferase</keyword>
<dbReference type="Pfam" id="PF13649">
    <property type="entry name" value="Methyltransf_25"/>
    <property type="match status" value="1"/>
</dbReference>
<dbReference type="CDD" id="cd02440">
    <property type="entry name" value="AdoMet_MTases"/>
    <property type="match status" value="1"/>
</dbReference>
<keyword evidence="2" id="KW-0808">Transferase</keyword>
<dbReference type="InterPro" id="IPR029063">
    <property type="entry name" value="SAM-dependent_MTases_sf"/>
</dbReference>
<dbReference type="PANTHER" id="PTHR43861:SF1">
    <property type="entry name" value="TRANS-ACONITATE 2-METHYLTRANSFERASE"/>
    <property type="match status" value="1"/>
</dbReference>
<evidence type="ECO:0000313" key="5">
    <source>
        <dbReference type="Proteomes" id="UP000253529"/>
    </source>
</evidence>
<proteinExistence type="predicted"/>
<dbReference type="GO" id="GO:0032259">
    <property type="term" value="P:methylation"/>
    <property type="evidence" value="ECO:0007669"/>
    <property type="project" value="UniProtKB-KW"/>
</dbReference>
<evidence type="ECO:0000259" key="3">
    <source>
        <dbReference type="Pfam" id="PF13649"/>
    </source>
</evidence>
<reference evidence="4 5" key="1">
    <citation type="submission" date="2018-06" db="EMBL/GenBank/DDBJ databases">
        <title>Genomic Encyclopedia of Type Strains, Phase IV (KMG-IV): sequencing the most valuable type-strain genomes for metagenomic binning, comparative biology and taxonomic classification.</title>
        <authorList>
            <person name="Goeker M."/>
        </authorList>
    </citation>
    <scope>NUCLEOTIDE SEQUENCE [LARGE SCALE GENOMIC DNA]</scope>
    <source>
        <strain evidence="4 5">DSM 24875</strain>
    </source>
</reference>
<dbReference type="GO" id="GO:0008168">
    <property type="term" value="F:methyltransferase activity"/>
    <property type="evidence" value="ECO:0007669"/>
    <property type="project" value="UniProtKB-KW"/>
</dbReference>
<evidence type="ECO:0000256" key="2">
    <source>
        <dbReference type="ARBA" id="ARBA00022679"/>
    </source>
</evidence>
<dbReference type="InterPro" id="IPR041698">
    <property type="entry name" value="Methyltransf_25"/>
</dbReference>
<evidence type="ECO:0000256" key="1">
    <source>
        <dbReference type="ARBA" id="ARBA00022603"/>
    </source>
</evidence>
<organism evidence="4 5">
    <name type="scientific">Roseiarcus fermentans</name>
    <dbReference type="NCBI Taxonomy" id="1473586"/>
    <lineage>
        <taxon>Bacteria</taxon>
        <taxon>Pseudomonadati</taxon>
        <taxon>Pseudomonadota</taxon>
        <taxon>Alphaproteobacteria</taxon>
        <taxon>Hyphomicrobiales</taxon>
        <taxon>Roseiarcaceae</taxon>
        <taxon>Roseiarcus</taxon>
    </lineage>
</organism>
<keyword evidence="4" id="KW-0830">Ubiquinone</keyword>
<protein>
    <submittedName>
        <fullName evidence="4">Ubiquinone/menaquinone biosynthesis C-methylase UbiE</fullName>
    </submittedName>
</protein>
<dbReference type="Gene3D" id="3.40.50.150">
    <property type="entry name" value="Vaccinia Virus protein VP39"/>
    <property type="match status" value="1"/>
</dbReference>
<keyword evidence="5" id="KW-1185">Reference proteome</keyword>
<evidence type="ECO:0000313" key="4">
    <source>
        <dbReference type="EMBL" id="RBP06245.1"/>
    </source>
</evidence>
<dbReference type="RefSeq" id="WP_113891666.1">
    <property type="nucleotide sequence ID" value="NZ_QNRK01000032.1"/>
</dbReference>
<dbReference type="EMBL" id="QNRK01000032">
    <property type="protein sequence ID" value="RBP06245.1"/>
    <property type="molecule type" value="Genomic_DNA"/>
</dbReference>
<dbReference type="Proteomes" id="UP000253529">
    <property type="component" value="Unassembled WGS sequence"/>
</dbReference>
<comment type="caution">
    <text evidence="4">The sequence shown here is derived from an EMBL/GenBank/DDBJ whole genome shotgun (WGS) entry which is preliminary data.</text>
</comment>
<accession>A0A366EXQ7</accession>
<gene>
    <name evidence="4" type="ORF">DFR50_13223</name>
</gene>
<sequence length="287" mass="30820">MSMASIDFLNTAQAAYWNGAGGRRWADHLDRHEALFRPISDRLIDVADARPGEFVLDIGCGSGATTIEFAARVAPEGEALGVDVSETLLRHARERAPEDVPARFIHADATLYEAPPGEIDLVASRFGVMFFADPTRSFANLRAGMKPGGRLAFACWRAARENPWMIVPLRAAAGHAPPLPELGPEDPGPFAFADENRVRRILFDAGFLDVDVEPEDYQLDIALGGGLDAAVDAALSLGPASRMLEDQPEPARAAAAAAIRDAFARHADGDRVPLGAAVWFVTARNPD</sequence>
<dbReference type="PANTHER" id="PTHR43861">
    <property type="entry name" value="TRANS-ACONITATE 2-METHYLTRANSFERASE-RELATED"/>
    <property type="match status" value="1"/>
</dbReference>
<dbReference type="OrthoDB" id="9777638at2"/>
<feature type="domain" description="Methyltransferase" evidence="3">
    <location>
        <begin position="55"/>
        <end position="149"/>
    </location>
</feature>
<dbReference type="SUPFAM" id="SSF53335">
    <property type="entry name" value="S-adenosyl-L-methionine-dependent methyltransferases"/>
    <property type="match status" value="1"/>
</dbReference>
<name>A0A366EXQ7_9HYPH</name>
<dbReference type="AlphaFoldDB" id="A0A366EXQ7"/>